<accession>A0A6H5GSW6</accession>
<dbReference type="AlphaFoldDB" id="A0A6H5GSW6"/>
<name>A0A6H5GSW6_9HEMI</name>
<dbReference type="Proteomes" id="UP000479000">
    <property type="component" value="Unassembled WGS sequence"/>
</dbReference>
<organism evidence="1 2">
    <name type="scientific">Nesidiocoris tenuis</name>
    <dbReference type="NCBI Taxonomy" id="355587"/>
    <lineage>
        <taxon>Eukaryota</taxon>
        <taxon>Metazoa</taxon>
        <taxon>Ecdysozoa</taxon>
        <taxon>Arthropoda</taxon>
        <taxon>Hexapoda</taxon>
        <taxon>Insecta</taxon>
        <taxon>Pterygota</taxon>
        <taxon>Neoptera</taxon>
        <taxon>Paraneoptera</taxon>
        <taxon>Hemiptera</taxon>
        <taxon>Heteroptera</taxon>
        <taxon>Panheteroptera</taxon>
        <taxon>Cimicomorpha</taxon>
        <taxon>Miridae</taxon>
        <taxon>Dicyphina</taxon>
        <taxon>Nesidiocoris</taxon>
    </lineage>
</organism>
<evidence type="ECO:0000313" key="2">
    <source>
        <dbReference type="Proteomes" id="UP000479000"/>
    </source>
</evidence>
<protein>
    <submittedName>
        <fullName evidence="1">Uncharacterized protein</fullName>
    </submittedName>
</protein>
<feature type="non-terminal residue" evidence="1">
    <location>
        <position position="110"/>
    </location>
</feature>
<proteinExistence type="predicted"/>
<reference evidence="1 2" key="1">
    <citation type="submission" date="2020-02" db="EMBL/GenBank/DDBJ databases">
        <authorList>
            <person name="Ferguson B K."/>
        </authorList>
    </citation>
    <scope>NUCLEOTIDE SEQUENCE [LARGE SCALE GENOMIC DNA]</scope>
</reference>
<sequence length="110" mass="12648">MLLISDAYSSKPALAFLPITEVALDVPCRPRGEVLCVIYAPLVVNDHRLTYRHLWYQMEDLFDNSVKERNGRTEKSDKEKSFQVNSTCTCSSLSTTFDWDEIQFALSRPQ</sequence>
<evidence type="ECO:0000313" key="1">
    <source>
        <dbReference type="EMBL" id="CAB0006015.1"/>
    </source>
</evidence>
<keyword evidence="2" id="KW-1185">Reference proteome</keyword>
<dbReference type="EMBL" id="CADCXU010017098">
    <property type="protein sequence ID" value="CAB0006015.1"/>
    <property type="molecule type" value="Genomic_DNA"/>
</dbReference>
<gene>
    <name evidence="1" type="ORF">NTEN_LOCUS11492</name>
</gene>